<keyword evidence="1" id="KW-0472">Membrane</keyword>
<dbReference type="InParanoid" id="Q4UBL7"/>
<dbReference type="AlphaFoldDB" id="Q4UBL7"/>
<dbReference type="KEGG" id="tan:TA05255"/>
<dbReference type="GeneID" id="3864872"/>
<dbReference type="VEuPathDB" id="PiroplasmaDB:TA05255"/>
<gene>
    <name evidence="2" type="ORF">TA05255</name>
</gene>
<feature type="transmembrane region" description="Helical" evidence="1">
    <location>
        <begin position="15"/>
        <end position="42"/>
    </location>
</feature>
<name>Q4UBL7_THEAN</name>
<keyword evidence="3" id="KW-1185">Reference proteome</keyword>
<keyword evidence="1" id="KW-0812">Transmembrane</keyword>
<proteinExistence type="predicted"/>
<feature type="transmembrane region" description="Helical" evidence="1">
    <location>
        <begin position="125"/>
        <end position="147"/>
    </location>
</feature>
<sequence>MSTALSITFYMCHEILLAIGFAGMVGNSGADYVMLPVIIAILRRYKGKLGKWLVLQPGCKWGSDAIGFGNKWINSGESATGGTSGQDAWHWHVIGLILMILKISLAAIFIYSLHYRDHIGTDEDVILPMQLVDDYLLVFIDILVAIII</sequence>
<dbReference type="EMBL" id="CR940352">
    <property type="protein sequence ID" value="CAI75784.1"/>
    <property type="molecule type" value="Genomic_DNA"/>
</dbReference>
<keyword evidence="1" id="KW-1133">Transmembrane helix</keyword>
<accession>Q4UBL7</accession>
<evidence type="ECO:0000313" key="3">
    <source>
        <dbReference type="Proteomes" id="UP000001950"/>
    </source>
</evidence>
<dbReference type="RefSeq" id="XP_955260.1">
    <property type="nucleotide sequence ID" value="XM_950167.1"/>
</dbReference>
<protein>
    <submittedName>
        <fullName evidence="2">Tpr-related protein family member, putative</fullName>
    </submittedName>
</protein>
<reference evidence="2 3" key="1">
    <citation type="journal article" date="2005" name="Science">
        <title>Genome of the host-cell transforming parasite Theileria annulata compared with T. parva.</title>
        <authorList>
            <person name="Pain A."/>
            <person name="Renauld H."/>
            <person name="Berriman M."/>
            <person name="Murphy L."/>
            <person name="Yeats C.A."/>
            <person name="Weir W."/>
            <person name="Kerhornou A."/>
            <person name="Aslett M."/>
            <person name="Bishop R."/>
            <person name="Bouchier C."/>
            <person name="Cochet M."/>
            <person name="Coulson R.M.R."/>
            <person name="Cronin A."/>
            <person name="de Villiers E.P."/>
            <person name="Fraser A."/>
            <person name="Fosker N."/>
            <person name="Gardner M."/>
            <person name="Goble A."/>
            <person name="Griffiths-Jones S."/>
            <person name="Harris D.E."/>
            <person name="Katzer F."/>
            <person name="Larke N."/>
            <person name="Lord A."/>
            <person name="Maser P."/>
            <person name="McKellar S."/>
            <person name="Mooney P."/>
            <person name="Morton F."/>
            <person name="Nene V."/>
            <person name="O'Neil S."/>
            <person name="Price C."/>
            <person name="Quail M.A."/>
            <person name="Rabbinowitsch E."/>
            <person name="Rawlings N.D."/>
            <person name="Rutter S."/>
            <person name="Saunders D."/>
            <person name="Seeger K."/>
            <person name="Shah T."/>
            <person name="Squares R."/>
            <person name="Squares S."/>
            <person name="Tivey A."/>
            <person name="Walker A.R."/>
            <person name="Woodward J."/>
            <person name="Dobbelaere D.A.E."/>
            <person name="Langsley G."/>
            <person name="Rajandream M.A."/>
            <person name="McKeever D."/>
            <person name="Shiels B."/>
            <person name="Tait A."/>
            <person name="Barrell B.G."/>
            <person name="Hall N."/>
        </authorList>
    </citation>
    <scope>NUCLEOTIDE SEQUENCE [LARGE SCALE GENOMIC DNA]</scope>
    <source>
        <strain evidence="3">Ankara</strain>
    </source>
</reference>
<organism evidence="2 3">
    <name type="scientific">Theileria annulata</name>
    <dbReference type="NCBI Taxonomy" id="5874"/>
    <lineage>
        <taxon>Eukaryota</taxon>
        <taxon>Sar</taxon>
        <taxon>Alveolata</taxon>
        <taxon>Apicomplexa</taxon>
        <taxon>Aconoidasida</taxon>
        <taxon>Piroplasmida</taxon>
        <taxon>Theileriidae</taxon>
        <taxon>Theileria</taxon>
    </lineage>
</organism>
<dbReference type="Proteomes" id="UP000001950">
    <property type="component" value="Chromosome 3"/>
</dbReference>
<feature type="transmembrane region" description="Helical" evidence="1">
    <location>
        <begin position="93"/>
        <end position="113"/>
    </location>
</feature>
<evidence type="ECO:0000256" key="1">
    <source>
        <dbReference type="SAM" id="Phobius"/>
    </source>
</evidence>
<evidence type="ECO:0000313" key="2">
    <source>
        <dbReference type="EMBL" id="CAI75784.1"/>
    </source>
</evidence>